<dbReference type="PROSITE" id="PS00893">
    <property type="entry name" value="NUDIX_BOX"/>
    <property type="match status" value="1"/>
</dbReference>
<dbReference type="InterPro" id="IPR000086">
    <property type="entry name" value="NUDIX_hydrolase_dom"/>
</dbReference>
<protein>
    <submittedName>
        <fullName evidence="5">ADP-ribose pyrophosphatase YjhB (NUDIX family)</fullName>
    </submittedName>
</protein>
<keyword evidence="3" id="KW-0460">Magnesium</keyword>
<dbReference type="PANTHER" id="PTHR43046:SF12">
    <property type="entry name" value="GDP-MANNOSE MANNOSYL HYDROLASE"/>
    <property type="match status" value="1"/>
</dbReference>
<dbReference type="InterPro" id="IPR020084">
    <property type="entry name" value="NUDIX_hydrolase_CS"/>
</dbReference>
<dbReference type="Gene3D" id="3.90.79.10">
    <property type="entry name" value="Nucleoside Triphosphate Pyrophosphohydrolase"/>
    <property type="match status" value="1"/>
</dbReference>
<reference evidence="5 6" key="1">
    <citation type="submission" date="2018-06" db="EMBL/GenBank/DDBJ databases">
        <title>Genomic Encyclopedia of Type Strains, Phase IV (KMG-IV): sequencing the most valuable type-strain genomes for metagenomic binning, comparative biology and taxonomic classification.</title>
        <authorList>
            <person name="Goeker M."/>
        </authorList>
    </citation>
    <scope>NUCLEOTIDE SEQUENCE [LARGE SCALE GENOMIC DNA]</scope>
    <source>
        <strain evidence="5 6">DSM 45479</strain>
    </source>
</reference>
<comment type="caution">
    <text evidence="5">The sequence shown here is derived from an EMBL/GenBank/DDBJ whole genome shotgun (WGS) entry which is preliminary data.</text>
</comment>
<evidence type="ECO:0000256" key="1">
    <source>
        <dbReference type="ARBA" id="ARBA00001946"/>
    </source>
</evidence>
<evidence type="ECO:0000313" key="6">
    <source>
        <dbReference type="Proteomes" id="UP000248714"/>
    </source>
</evidence>
<accession>A0ABX9DYC4</accession>
<dbReference type="PROSITE" id="PS51462">
    <property type="entry name" value="NUDIX"/>
    <property type="match status" value="1"/>
</dbReference>
<evidence type="ECO:0000259" key="4">
    <source>
        <dbReference type="PROSITE" id="PS51462"/>
    </source>
</evidence>
<keyword evidence="6" id="KW-1185">Reference proteome</keyword>
<name>A0ABX9DYC4_9PSEU</name>
<proteinExistence type="predicted"/>
<dbReference type="Proteomes" id="UP000248714">
    <property type="component" value="Unassembled WGS sequence"/>
</dbReference>
<sequence length="199" mass="21508">MITRTDVRTDVRSPAESTAVELARVPQVTTSESAAPGINGILPVEQYVAGLARKRMAAGVLFRDKAGRVLLLKPSYKPNWEIPGGAVEADESPWATATRELAEELGWERPLGRLLVVDYVRPQDSRPEGVVFVFDGGVLDETDLVGMMFTDGEILSAGFHSLDEARSKVKPLLADRLTVALHAAEQGATALCEQGQRIA</sequence>
<organism evidence="5 6">
    <name type="scientific">Lentzea atacamensis</name>
    <dbReference type="NCBI Taxonomy" id="531938"/>
    <lineage>
        <taxon>Bacteria</taxon>
        <taxon>Bacillati</taxon>
        <taxon>Actinomycetota</taxon>
        <taxon>Actinomycetes</taxon>
        <taxon>Pseudonocardiales</taxon>
        <taxon>Pseudonocardiaceae</taxon>
        <taxon>Lentzea</taxon>
    </lineage>
</organism>
<dbReference type="InterPro" id="IPR015797">
    <property type="entry name" value="NUDIX_hydrolase-like_dom_sf"/>
</dbReference>
<dbReference type="PANTHER" id="PTHR43046">
    <property type="entry name" value="GDP-MANNOSE MANNOSYL HYDROLASE"/>
    <property type="match status" value="1"/>
</dbReference>
<dbReference type="EMBL" id="QLTT01000016">
    <property type="protein sequence ID" value="RAS59008.1"/>
    <property type="molecule type" value="Genomic_DNA"/>
</dbReference>
<dbReference type="Pfam" id="PF00293">
    <property type="entry name" value="NUDIX"/>
    <property type="match status" value="1"/>
</dbReference>
<dbReference type="CDD" id="cd18876">
    <property type="entry name" value="NUDIX_Hydrolase"/>
    <property type="match status" value="1"/>
</dbReference>
<evidence type="ECO:0000313" key="5">
    <source>
        <dbReference type="EMBL" id="RAS59008.1"/>
    </source>
</evidence>
<feature type="domain" description="Nudix hydrolase" evidence="4">
    <location>
        <begin position="52"/>
        <end position="185"/>
    </location>
</feature>
<gene>
    <name evidence="5" type="ORF">C8D87_11661</name>
</gene>
<dbReference type="SUPFAM" id="SSF55811">
    <property type="entry name" value="Nudix"/>
    <property type="match status" value="1"/>
</dbReference>
<evidence type="ECO:0000256" key="3">
    <source>
        <dbReference type="ARBA" id="ARBA00022842"/>
    </source>
</evidence>
<comment type="cofactor">
    <cofactor evidence="1">
        <name>Mg(2+)</name>
        <dbReference type="ChEBI" id="CHEBI:18420"/>
    </cofactor>
</comment>
<keyword evidence="2" id="KW-0378">Hydrolase</keyword>
<evidence type="ECO:0000256" key="2">
    <source>
        <dbReference type="ARBA" id="ARBA00022801"/>
    </source>
</evidence>